<evidence type="ECO:0000256" key="1">
    <source>
        <dbReference type="ARBA" id="ARBA00004370"/>
    </source>
</evidence>
<comment type="caution">
    <text evidence="5">The sequence shown here is derived from an EMBL/GenBank/DDBJ whole genome shotgun (WGS) entry which is preliminary data.</text>
</comment>
<gene>
    <name evidence="5" type="ORF">GYA93_09560</name>
</gene>
<accession>A0A7K3LNN5</accession>
<evidence type="ECO:0008006" key="7">
    <source>
        <dbReference type="Google" id="ProtNLM"/>
    </source>
</evidence>
<name>A0A7K3LNN5_9ACTN</name>
<feature type="region of interest" description="Disordered" evidence="3">
    <location>
        <begin position="243"/>
        <end position="281"/>
    </location>
</feature>
<keyword evidence="4" id="KW-1133">Transmembrane helix</keyword>
<feature type="compositionally biased region" description="Polar residues" evidence="3">
    <location>
        <begin position="246"/>
        <end position="266"/>
    </location>
</feature>
<evidence type="ECO:0000256" key="3">
    <source>
        <dbReference type="SAM" id="MobiDB-lite"/>
    </source>
</evidence>
<feature type="region of interest" description="Disordered" evidence="3">
    <location>
        <begin position="1"/>
        <end position="77"/>
    </location>
</feature>
<keyword evidence="2 4" id="KW-0472">Membrane</keyword>
<keyword evidence="4" id="KW-0812">Transmembrane</keyword>
<keyword evidence="6" id="KW-1185">Reference proteome</keyword>
<evidence type="ECO:0000313" key="5">
    <source>
        <dbReference type="EMBL" id="NDK89823.1"/>
    </source>
</evidence>
<dbReference type="RefSeq" id="WP_157079396.1">
    <property type="nucleotide sequence ID" value="NZ_JAADZU010000024.1"/>
</dbReference>
<feature type="compositionally biased region" description="Pro residues" evidence="3">
    <location>
        <begin position="272"/>
        <end position="281"/>
    </location>
</feature>
<reference evidence="5 6" key="1">
    <citation type="submission" date="2020-01" db="EMBL/GenBank/DDBJ databases">
        <title>Investigation of new actinobacteria for the biodesulphurisation of diesel fuel.</title>
        <authorList>
            <person name="Athi Narayanan S.M."/>
        </authorList>
    </citation>
    <scope>NUCLEOTIDE SEQUENCE [LARGE SCALE GENOMIC DNA]</scope>
    <source>
        <strain evidence="5 6">213E</strain>
    </source>
</reference>
<comment type="subcellular location">
    <subcellularLocation>
        <location evidence="1">Membrane</location>
    </subcellularLocation>
</comment>
<evidence type="ECO:0000256" key="2">
    <source>
        <dbReference type="ARBA" id="ARBA00023136"/>
    </source>
</evidence>
<feature type="compositionally biased region" description="Basic and acidic residues" evidence="3">
    <location>
        <begin position="1"/>
        <end position="10"/>
    </location>
</feature>
<dbReference type="GO" id="GO:0016020">
    <property type="term" value="C:membrane"/>
    <property type="evidence" value="ECO:0007669"/>
    <property type="project" value="UniProtKB-SubCell"/>
</dbReference>
<organism evidence="5 6">
    <name type="scientific">Gordonia desulfuricans</name>
    <dbReference type="NCBI Taxonomy" id="89051"/>
    <lineage>
        <taxon>Bacteria</taxon>
        <taxon>Bacillati</taxon>
        <taxon>Actinomycetota</taxon>
        <taxon>Actinomycetes</taxon>
        <taxon>Mycobacteriales</taxon>
        <taxon>Gordoniaceae</taxon>
        <taxon>Gordonia</taxon>
    </lineage>
</organism>
<proteinExistence type="predicted"/>
<dbReference type="PANTHER" id="PTHR37042">
    <property type="entry name" value="OUTER MEMBRANE PROTEIN RV1973"/>
    <property type="match status" value="1"/>
</dbReference>
<dbReference type="EMBL" id="JAADZU010000024">
    <property type="protein sequence ID" value="NDK89823.1"/>
    <property type="molecule type" value="Genomic_DNA"/>
</dbReference>
<dbReference type="Proteomes" id="UP000466307">
    <property type="component" value="Unassembled WGS sequence"/>
</dbReference>
<protein>
    <recommendedName>
        <fullName evidence="7">Mce-associated membrane protein</fullName>
    </recommendedName>
</protein>
<evidence type="ECO:0000256" key="4">
    <source>
        <dbReference type="SAM" id="Phobius"/>
    </source>
</evidence>
<dbReference type="AlphaFoldDB" id="A0A7K3LNN5"/>
<sequence>MTTVDDKDTDSTDTADIENVDNGTENTVDVPDSGDAATGDMPEKKAEKAVPLSKSGRARARAGTQADEPEPAPVTKKEGREFSITLSGRSLRRALGAIVVIALVVAVAVLGWLVYQGDQRQSAFDDSKQVSEDFVTRLVTTINPGNTDKYKEILGPLSTGDLRKRLEQDRADTEQNSQALAIEATSKIVSSSVESVDDDTAKTTVMAEVTAKSANVPNGETRLMIFMLDLSKVDGQWLVSEFSGPPGSTKSGIVDPSQSLPGQGQSAAPTTTPAPEPTPAG</sequence>
<evidence type="ECO:0000313" key="6">
    <source>
        <dbReference type="Proteomes" id="UP000466307"/>
    </source>
</evidence>
<dbReference type="PANTHER" id="PTHR37042:SF4">
    <property type="entry name" value="OUTER MEMBRANE PROTEIN RV1973"/>
    <property type="match status" value="1"/>
</dbReference>
<feature type="transmembrane region" description="Helical" evidence="4">
    <location>
        <begin position="94"/>
        <end position="115"/>
    </location>
</feature>